<protein>
    <submittedName>
        <fullName evidence="1">Uncharacterized protein</fullName>
    </submittedName>
</protein>
<proteinExistence type="predicted"/>
<evidence type="ECO:0000313" key="2">
    <source>
        <dbReference type="Proteomes" id="UP000008043"/>
    </source>
</evidence>
<organism evidence="1 2">
    <name type="scientific">Streptomyces davaonensis (strain DSM 101723 / JCM 4913 / KCC S-0913 / 768)</name>
    <dbReference type="NCBI Taxonomy" id="1214101"/>
    <lineage>
        <taxon>Bacteria</taxon>
        <taxon>Bacillati</taxon>
        <taxon>Actinomycetota</taxon>
        <taxon>Actinomycetes</taxon>
        <taxon>Kitasatosporales</taxon>
        <taxon>Streptomycetaceae</taxon>
        <taxon>Streptomyces</taxon>
    </lineage>
</organism>
<dbReference type="HOGENOM" id="CLU_758437_0_0_11"/>
<dbReference type="KEGG" id="sdv:BN159_4453"/>
<reference evidence="1 2" key="1">
    <citation type="journal article" date="2012" name="J. Bacteriol.">
        <title>Genome sequence of the bacterium Streptomyces davawensis JCM 4913 and heterologous production of the unique antibiotic roseoflavin.</title>
        <authorList>
            <person name="Jankowitsch F."/>
            <person name="Schwarz J."/>
            <person name="Ruckert C."/>
            <person name="Gust B."/>
            <person name="Szczepanowski R."/>
            <person name="Blom J."/>
            <person name="Pelzer S."/>
            <person name="Kalinowski J."/>
            <person name="Mack M."/>
        </authorList>
    </citation>
    <scope>NUCLEOTIDE SEQUENCE [LARGE SCALE GENOMIC DNA]</scope>
    <source>
        <strain evidence="2">DSM 101723 / JCM 4913 / KCC S-0913 / 768</strain>
    </source>
</reference>
<name>K4R6W7_STRDJ</name>
<evidence type="ECO:0000313" key="1">
    <source>
        <dbReference type="EMBL" id="CCK28832.1"/>
    </source>
</evidence>
<dbReference type="eggNOG" id="ENOG5033SJ8">
    <property type="taxonomic scope" value="Bacteria"/>
</dbReference>
<dbReference type="AlphaFoldDB" id="K4R6W7"/>
<keyword evidence="2" id="KW-1185">Reference proteome</keyword>
<sequence>MSVNDDVIKAGVASDADYIGRLFRDFQAANDAGASSITPLCMASYLALILHEAKRKPQAINPSAFDGFSAEAEEVCARARHSLKLFEDTRRHIDGQLQFFRDEILDKHSDHFLGNTWLWFAQKWEKDLGLFTYEGTLVSTSHTAAFHLGVETKKLLQEDNGAYMLGIMQQLGRCFLALGARLDTQGGKTFVHHLSGADVRAVDVRASTYYAQAFNGGATLAINGVLTDFQVRMNFIDKMITAGADIRNLEYTVFKIRYVTLYQVLLSLKILKEDPRYPLSPSSTIALETILDSDAVHVITDSAVREFRNTLMHYNLLRGADTTKVDLTQPIFGLVPQYFPAYDFQQLSCLVDTCIRETASALNEWASSV</sequence>
<dbReference type="EMBL" id="HE971709">
    <property type="protein sequence ID" value="CCK28832.1"/>
    <property type="molecule type" value="Genomic_DNA"/>
</dbReference>
<gene>
    <name evidence="1" type="ORF">BN159_4453</name>
</gene>
<accession>K4R6W7</accession>
<dbReference type="Proteomes" id="UP000008043">
    <property type="component" value="Chromosome"/>
</dbReference>